<accession>A0A5C4S952</accession>
<dbReference type="OrthoDB" id="9809989at2"/>
<dbReference type="EMBL" id="VDCH01000002">
    <property type="protein sequence ID" value="TNJ40050.1"/>
    <property type="molecule type" value="Genomic_DNA"/>
</dbReference>
<sequence length="585" mass="63189">MKEFPGLKILAPILIPALFAACAVDRPPTGGPPDRSPLSVTSTLPDSAAINASPQTIRIGFSHYVGRSDLSESIFFSPRIDDYEVSIHGKEAHIRLYDPLQPNRTYTLTLRAPLKSLDGVHQLDRSLTLAFSTGPVIDQGAIEGRVWTNRLAPMQNATVMAYAASRSNAIPETRPDYIAQSGPSGEFRFQHLAPGSYRIVAITDDNGNLQYDPETEVFAVASTPTVQTGMSGVGLRFAPENYSTRSLHSCRTINNREIEITFSDTLPAGSFDLSAIRIENTGTGASLPVLGYFSLSRSSEETTFRLLTAPMEDRAWYRLRFSPGGAGSQLSELTFSGNAHTERYPELSVSIVPANGEDNVIAETIRPESGSSVELQCNLPVAESSVKPAVTLALSERGQDKPLPFTISRIDSRTFSIAPFGGFLQSKDYRVKVKADKLKELVGSPSRSALVESLFSTAGPEQYGEIIGSGTANAPAVVVEARRIGTEAPRRMVAKTNASGTFSFDFHDLPAGQYTITGFIPSASGMLSPLTEWWDSGSLTPFTPCDPFAALTVNVRGGWTSEGFRLDIPGSRRSGLNSSRPQKKP</sequence>
<comment type="caution">
    <text evidence="3">The sequence shown here is derived from an EMBL/GenBank/DDBJ whole genome shotgun (WGS) entry which is preliminary data.</text>
</comment>
<dbReference type="Pfam" id="PF13205">
    <property type="entry name" value="Big_5"/>
    <property type="match status" value="2"/>
</dbReference>
<reference evidence="3 4" key="1">
    <citation type="submission" date="2019-05" db="EMBL/GenBank/DDBJ databases">
        <title>Draft Whole-Genome sequence of the green sulfur bacterium Chlorobaculum thiosulfatiphilum DSM 249.</title>
        <authorList>
            <person name="Meyer T.E."/>
            <person name="Kyndt J.A."/>
        </authorList>
    </citation>
    <scope>NUCLEOTIDE SEQUENCE [LARGE SCALE GENOMIC DNA]</scope>
    <source>
        <strain evidence="3 4">DSM 249</strain>
    </source>
</reference>
<keyword evidence="4" id="KW-1185">Reference proteome</keyword>
<protein>
    <recommendedName>
        <fullName evidence="2">SbsA Ig-like domain-containing protein</fullName>
    </recommendedName>
</protein>
<feature type="domain" description="SbsA Ig-like" evidence="2">
    <location>
        <begin position="349"/>
        <end position="457"/>
    </location>
</feature>
<proteinExistence type="predicted"/>
<dbReference type="Proteomes" id="UP000308271">
    <property type="component" value="Unassembled WGS sequence"/>
</dbReference>
<gene>
    <name evidence="3" type="ORF">FGF66_01780</name>
</gene>
<dbReference type="SUPFAM" id="SSF117074">
    <property type="entry name" value="Hypothetical protein PA1324"/>
    <property type="match status" value="1"/>
</dbReference>
<dbReference type="AlphaFoldDB" id="A0A5C4S952"/>
<evidence type="ECO:0000313" key="4">
    <source>
        <dbReference type="Proteomes" id="UP000308271"/>
    </source>
</evidence>
<feature type="domain" description="SbsA Ig-like" evidence="2">
    <location>
        <begin position="34"/>
        <end position="133"/>
    </location>
</feature>
<evidence type="ECO:0000256" key="1">
    <source>
        <dbReference type="ARBA" id="ARBA00022729"/>
    </source>
</evidence>
<dbReference type="SUPFAM" id="SSF49452">
    <property type="entry name" value="Starch-binding domain-like"/>
    <property type="match status" value="1"/>
</dbReference>
<evidence type="ECO:0000313" key="3">
    <source>
        <dbReference type="EMBL" id="TNJ40050.1"/>
    </source>
</evidence>
<dbReference type="InterPro" id="IPR013784">
    <property type="entry name" value="Carb-bd-like_fold"/>
</dbReference>
<evidence type="ECO:0000259" key="2">
    <source>
        <dbReference type="Pfam" id="PF13205"/>
    </source>
</evidence>
<dbReference type="GO" id="GO:0030246">
    <property type="term" value="F:carbohydrate binding"/>
    <property type="evidence" value="ECO:0007669"/>
    <property type="project" value="InterPro"/>
</dbReference>
<dbReference type="InterPro" id="IPR032812">
    <property type="entry name" value="SbsA_Ig"/>
</dbReference>
<name>A0A5C4S952_CHLTI</name>
<organism evidence="3 4">
    <name type="scientific">Chlorobaculum thiosulfatiphilum</name>
    <name type="common">Chlorobium limicola f.sp. thiosulfatophilum</name>
    <dbReference type="NCBI Taxonomy" id="115852"/>
    <lineage>
        <taxon>Bacteria</taxon>
        <taxon>Pseudomonadati</taxon>
        <taxon>Chlorobiota</taxon>
        <taxon>Chlorobiia</taxon>
        <taxon>Chlorobiales</taxon>
        <taxon>Chlorobiaceae</taxon>
        <taxon>Chlorobaculum</taxon>
    </lineage>
</organism>
<keyword evidence="1" id="KW-0732">Signal</keyword>
<dbReference type="RefSeq" id="WP_139455996.1">
    <property type="nucleotide sequence ID" value="NZ_VDCH01000002.1"/>
</dbReference>
<dbReference type="PROSITE" id="PS51257">
    <property type="entry name" value="PROKAR_LIPOPROTEIN"/>
    <property type="match status" value="1"/>
</dbReference>